<protein>
    <recommendedName>
        <fullName evidence="2">histidine kinase</fullName>
        <ecNumber evidence="2">2.7.13.3</ecNumber>
    </recommendedName>
</protein>
<evidence type="ECO:0000259" key="6">
    <source>
        <dbReference type="PROSITE" id="PS50109"/>
    </source>
</evidence>
<evidence type="ECO:0000313" key="8">
    <source>
        <dbReference type="Proteomes" id="UP000597338"/>
    </source>
</evidence>
<dbReference type="EC" id="2.7.13.3" evidence="2"/>
<dbReference type="InterPro" id="IPR005467">
    <property type="entry name" value="His_kinase_dom"/>
</dbReference>
<dbReference type="PROSITE" id="PS50109">
    <property type="entry name" value="HIS_KIN"/>
    <property type="match status" value="1"/>
</dbReference>
<dbReference type="SUPFAM" id="SSF55874">
    <property type="entry name" value="ATPase domain of HSP90 chaperone/DNA topoisomerase II/histidine kinase"/>
    <property type="match status" value="1"/>
</dbReference>
<keyword evidence="8" id="KW-1185">Reference proteome</keyword>
<dbReference type="SMART" id="SM00387">
    <property type="entry name" value="HATPase_c"/>
    <property type="match status" value="1"/>
</dbReference>
<evidence type="ECO:0000256" key="2">
    <source>
        <dbReference type="ARBA" id="ARBA00012438"/>
    </source>
</evidence>
<evidence type="ECO:0000256" key="1">
    <source>
        <dbReference type="ARBA" id="ARBA00000085"/>
    </source>
</evidence>
<name>A0ABQ1MRY8_9SPHI</name>
<keyword evidence="5" id="KW-0472">Membrane</keyword>
<proteinExistence type="predicted"/>
<comment type="caution">
    <text evidence="7">The sequence shown here is derived from an EMBL/GenBank/DDBJ whole genome shotgun (WGS) entry which is preliminary data.</text>
</comment>
<dbReference type="CDD" id="cd00082">
    <property type="entry name" value="HisKA"/>
    <property type="match status" value="1"/>
</dbReference>
<dbReference type="PANTHER" id="PTHR43547:SF2">
    <property type="entry name" value="HYBRID SIGNAL TRANSDUCTION HISTIDINE KINASE C"/>
    <property type="match status" value="1"/>
</dbReference>
<dbReference type="InterPro" id="IPR003661">
    <property type="entry name" value="HisK_dim/P_dom"/>
</dbReference>
<dbReference type="CDD" id="cd00075">
    <property type="entry name" value="HATPase"/>
    <property type="match status" value="1"/>
</dbReference>
<evidence type="ECO:0000256" key="5">
    <source>
        <dbReference type="SAM" id="Phobius"/>
    </source>
</evidence>
<feature type="transmembrane region" description="Helical" evidence="5">
    <location>
        <begin position="84"/>
        <end position="103"/>
    </location>
</feature>
<dbReference type="InterPro" id="IPR036097">
    <property type="entry name" value="HisK_dim/P_sf"/>
</dbReference>
<keyword evidence="3" id="KW-0597">Phosphoprotein</keyword>
<evidence type="ECO:0000313" key="7">
    <source>
        <dbReference type="EMBL" id="GGC43909.1"/>
    </source>
</evidence>
<gene>
    <name evidence="7" type="ORF">GCM10011386_40320</name>
</gene>
<keyword evidence="5" id="KW-1133">Transmembrane helix</keyword>
<comment type="catalytic activity">
    <reaction evidence="1">
        <text>ATP + protein L-histidine = ADP + protein N-phospho-L-histidine.</text>
        <dbReference type="EC" id="2.7.13.3"/>
    </reaction>
</comment>
<sequence>MFGVAINIFFALIFLFAGGINGPNLLSFLIALFLMIIISSSKRSKMMWCAINICLMGGLLYVQYRHPNWVSFEYEKLTDRLWDHWFQYIILASVLYYGTSYIITNYEFERKSAADRSESIRQQNLEISVQKEELERLNAEKDRLFSIIAHDLRVPVGNVYNYMNLLFETALEPDKRQYIEQELKKQLAGTSAMLTNLLTWAQQQIKGITVKSEPVNIRTCIRDALEIEFETAQTKGVKLELPGEDVVVSTDRYVLQIVIRNLVNNALKFTAPNGFVRVTAAATANAIVVAVADNGLGIPEEVQATIFTLHTDPKTGTRNEKGVGLGLLLCRGLAEALGGTLRFKSTSGEGTTFSLELPVEKNNY</sequence>
<evidence type="ECO:0000256" key="4">
    <source>
        <dbReference type="SAM" id="Coils"/>
    </source>
</evidence>
<organism evidence="7 8">
    <name type="scientific">Parapedobacter defluvii</name>
    <dbReference type="NCBI Taxonomy" id="2045106"/>
    <lineage>
        <taxon>Bacteria</taxon>
        <taxon>Pseudomonadati</taxon>
        <taxon>Bacteroidota</taxon>
        <taxon>Sphingobacteriia</taxon>
        <taxon>Sphingobacteriales</taxon>
        <taxon>Sphingobacteriaceae</taxon>
        <taxon>Parapedobacter</taxon>
    </lineage>
</organism>
<feature type="domain" description="Histidine kinase" evidence="6">
    <location>
        <begin position="147"/>
        <end position="361"/>
    </location>
</feature>
<feature type="transmembrane region" description="Helical" evidence="5">
    <location>
        <begin position="46"/>
        <end position="64"/>
    </location>
</feature>
<dbReference type="Pfam" id="PF02518">
    <property type="entry name" value="HATPase_c"/>
    <property type="match status" value="1"/>
</dbReference>
<dbReference type="InterPro" id="IPR036890">
    <property type="entry name" value="HATPase_C_sf"/>
</dbReference>
<dbReference type="PANTHER" id="PTHR43547">
    <property type="entry name" value="TWO-COMPONENT HISTIDINE KINASE"/>
    <property type="match status" value="1"/>
</dbReference>
<feature type="transmembrane region" description="Helical" evidence="5">
    <location>
        <begin position="6"/>
        <end position="34"/>
    </location>
</feature>
<accession>A0ABQ1MRY8</accession>
<feature type="coiled-coil region" evidence="4">
    <location>
        <begin position="120"/>
        <end position="147"/>
    </location>
</feature>
<dbReference type="Gene3D" id="1.10.287.130">
    <property type="match status" value="1"/>
</dbReference>
<dbReference type="EMBL" id="BMIK01000020">
    <property type="protein sequence ID" value="GGC43909.1"/>
    <property type="molecule type" value="Genomic_DNA"/>
</dbReference>
<evidence type="ECO:0000256" key="3">
    <source>
        <dbReference type="ARBA" id="ARBA00022553"/>
    </source>
</evidence>
<dbReference type="PRINTS" id="PR00344">
    <property type="entry name" value="BCTRLSENSOR"/>
</dbReference>
<dbReference type="SUPFAM" id="SSF47384">
    <property type="entry name" value="Homodimeric domain of signal transducing histidine kinase"/>
    <property type="match status" value="1"/>
</dbReference>
<dbReference type="Gene3D" id="3.30.565.10">
    <property type="entry name" value="Histidine kinase-like ATPase, C-terminal domain"/>
    <property type="match status" value="1"/>
</dbReference>
<keyword evidence="5" id="KW-0812">Transmembrane</keyword>
<dbReference type="InterPro" id="IPR003594">
    <property type="entry name" value="HATPase_dom"/>
</dbReference>
<keyword evidence="4" id="KW-0175">Coiled coil</keyword>
<dbReference type="InterPro" id="IPR004358">
    <property type="entry name" value="Sig_transdc_His_kin-like_C"/>
</dbReference>
<reference evidence="8" key="1">
    <citation type="journal article" date="2019" name="Int. J. Syst. Evol. Microbiol.">
        <title>The Global Catalogue of Microorganisms (GCM) 10K type strain sequencing project: providing services to taxonomists for standard genome sequencing and annotation.</title>
        <authorList>
            <consortium name="The Broad Institute Genomics Platform"/>
            <consortium name="The Broad Institute Genome Sequencing Center for Infectious Disease"/>
            <person name="Wu L."/>
            <person name="Ma J."/>
        </authorList>
    </citation>
    <scope>NUCLEOTIDE SEQUENCE [LARGE SCALE GENOMIC DNA]</scope>
    <source>
        <strain evidence="8">CGMCC 1.15342</strain>
    </source>
</reference>
<dbReference type="Proteomes" id="UP000597338">
    <property type="component" value="Unassembled WGS sequence"/>
</dbReference>